<dbReference type="GO" id="GO:0009361">
    <property type="term" value="C:succinate-CoA ligase complex (ADP-forming)"/>
    <property type="evidence" value="ECO:0007669"/>
    <property type="project" value="TreeGrafter"/>
</dbReference>
<keyword evidence="4" id="KW-1185">Reference proteome</keyword>
<gene>
    <name evidence="3" type="ORF">AAP_00247</name>
</gene>
<dbReference type="PRINTS" id="PR01798">
    <property type="entry name" value="SCOASYNTHASE"/>
</dbReference>
<evidence type="ECO:0000313" key="3">
    <source>
        <dbReference type="EMBL" id="KZZ97986.1"/>
    </source>
</evidence>
<dbReference type="PROSITE" id="PS01217">
    <property type="entry name" value="SUCCINYL_COA_LIG_3"/>
    <property type="match status" value="1"/>
</dbReference>
<comment type="caution">
    <text evidence="3">The sequence shown here is derived from an EMBL/GenBank/DDBJ whole genome shotgun (WGS) entry which is preliminary data.</text>
</comment>
<evidence type="ECO:0000259" key="2">
    <source>
        <dbReference type="SMART" id="SM00881"/>
    </source>
</evidence>
<dbReference type="GO" id="GO:0004776">
    <property type="term" value="F:succinate-CoA ligase (GDP-forming) activity"/>
    <property type="evidence" value="ECO:0007669"/>
    <property type="project" value="TreeGrafter"/>
</dbReference>
<reference evidence="3 4" key="1">
    <citation type="journal article" date="2016" name="Genome Biol. Evol.">
        <title>Divergent and convergent evolution of fungal pathogenicity.</title>
        <authorList>
            <person name="Shang Y."/>
            <person name="Xiao G."/>
            <person name="Zheng P."/>
            <person name="Cen K."/>
            <person name="Zhan S."/>
            <person name="Wang C."/>
        </authorList>
    </citation>
    <scope>NUCLEOTIDE SEQUENCE [LARGE SCALE GENOMIC DNA]</scope>
    <source>
        <strain evidence="3 4">ARSEF 7405</strain>
    </source>
</reference>
<dbReference type="Proteomes" id="UP000242877">
    <property type="component" value="Unassembled WGS sequence"/>
</dbReference>
<keyword evidence="1" id="KW-0547">Nucleotide-binding</keyword>
<evidence type="ECO:0000256" key="1">
    <source>
        <dbReference type="ARBA" id="ARBA00022741"/>
    </source>
</evidence>
<organism evidence="3 4">
    <name type="scientific">Ascosphaera apis ARSEF 7405</name>
    <dbReference type="NCBI Taxonomy" id="392613"/>
    <lineage>
        <taxon>Eukaryota</taxon>
        <taxon>Fungi</taxon>
        <taxon>Dikarya</taxon>
        <taxon>Ascomycota</taxon>
        <taxon>Pezizomycotina</taxon>
        <taxon>Eurotiomycetes</taxon>
        <taxon>Eurotiomycetidae</taxon>
        <taxon>Onygenales</taxon>
        <taxon>Ascosphaeraceae</taxon>
        <taxon>Ascosphaera</taxon>
    </lineage>
</organism>
<dbReference type="InterPro" id="IPR005811">
    <property type="entry name" value="SUCC_ACL_C"/>
</dbReference>
<dbReference type="InterPro" id="IPR017866">
    <property type="entry name" value="Succ-CoA_synthase_bsu_CS"/>
</dbReference>
<dbReference type="GO" id="GO:0006099">
    <property type="term" value="P:tricarboxylic acid cycle"/>
    <property type="evidence" value="ECO:0007669"/>
    <property type="project" value="UniProtKB-UniPathway"/>
</dbReference>
<accession>A0A168DPZ9</accession>
<dbReference type="InterPro" id="IPR003781">
    <property type="entry name" value="CoA-bd"/>
</dbReference>
<dbReference type="SUPFAM" id="SSF52210">
    <property type="entry name" value="Succinyl-CoA synthetase domains"/>
    <property type="match status" value="2"/>
</dbReference>
<dbReference type="FunFam" id="3.40.50.720:FF:000340">
    <property type="entry name" value="Succinyl-CoA synthetase subunit alpha"/>
    <property type="match status" value="1"/>
</dbReference>
<dbReference type="Gene3D" id="3.40.50.720">
    <property type="entry name" value="NAD(P)-binding Rossmann-like Domain"/>
    <property type="match status" value="1"/>
</dbReference>
<dbReference type="GO" id="GO:0005739">
    <property type="term" value="C:mitochondrion"/>
    <property type="evidence" value="ECO:0007669"/>
    <property type="project" value="TreeGrafter"/>
</dbReference>
<feature type="domain" description="CoA-binding" evidence="2">
    <location>
        <begin position="45"/>
        <end position="139"/>
    </location>
</feature>
<dbReference type="UniPathway" id="UPA00223">
    <property type="reaction ID" value="UER00999"/>
</dbReference>
<dbReference type="InterPro" id="IPR016102">
    <property type="entry name" value="Succinyl-CoA_synth-like"/>
</dbReference>
<dbReference type="FunFam" id="3.40.50.261:FF:000017">
    <property type="entry name" value="Succinyl-CoA synthetase subunit alpha"/>
    <property type="match status" value="1"/>
</dbReference>
<dbReference type="Pfam" id="PF02629">
    <property type="entry name" value="CoA_binding"/>
    <property type="match status" value="1"/>
</dbReference>
<evidence type="ECO:0000313" key="4">
    <source>
        <dbReference type="Proteomes" id="UP000242877"/>
    </source>
</evidence>
<dbReference type="Pfam" id="PF00549">
    <property type="entry name" value="Ligase_CoA"/>
    <property type="match status" value="2"/>
</dbReference>
<dbReference type="PANTHER" id="PTHR11117">
    <property type="entry name" value="SUCCINYL-COA LIGASE SUBUNIT ALPHA"/>
    <property type="match status" value="1"/>
</dbReference>
<dbReference type="PANTHER" id="PTHR11117:SF6">
    <property type="entry name" value="SYNTHETASE SUBUNIT ALPHA, PUTATIVE (AFU_ORTHOLOGUE AFUA_1G10830)-RELATED"/>
    <property type="match status" value="1"/>
</dbReference>
<dbReference type="SUPFAM" id="SSF51735">
    <property type="entry name" value="NAD(P)-binding Rossmann-fold domains"/>
    <property type="match status" value="1"/>
</dbReference>
<dbReference type="EMBL" id="AZGZ01000001">
    <property type="protein sequence ID" value="KZZ97986.1"/>
    <property type="molecule type" value="Genomic_DNA"/>
</dbReference>
<proteinExistence type="predicted"/>
<dbReference type="AlphaFoldDB" id="A0A168DPZ9"/>
<dbReference type="Gene3D" id="3.30.470.20">
    <property type="entry name" value="ATP-grasp fold, B domain"/>
    <property type="match status" value="1"/>
</dbReference>
<dbReference type="FunFam" id="3.40.50.261:FF:000001">
    <property type="entry name" value="Succinate--CoA ligase [ADP-forming] subunit beta"/>
    <property type="match status" value="1"/>
</dbReference>
<dbReference type="VEuPathDB" id="FungiDB:AAP_00247"/>
<dbReference type="InterPro" id="IPR036291">
    <property type="entry name" value="NAD(P)-bd_dom_sf"/>
</dbReference>
<dbReference type="SMART" id="SM00881">
    <property type="entry name" value="CoA_binding"/>
    <property type="match status" value="1"/>
</dbReference>
<dbReference type="Gene3D" id="3.40.50.261">
    <property type="entry name" value="Succinyl-CoA synthetase domains"/>
    <property type="match status" value="2"/>
</dbReference>
<protein>
    <submittedName>
        <fullName evidence="3">Succinyl-CoA synthetase-like protein</fullName>
    </submittedName>
</protein>
<dbReference type="GO" id="GO:0000166">
    <property type="term" value="F:nucleotide binding"/>
    <property type="evidence" value="ECO:0007669"/>
    <property type="project" value="UniProtKB-KW"/>
</dbReference>
<sequence length="707" mass="76122">MLRTPAKPTQGCFKLLRGRAPSRRAFATSEVHRAGYEQTIQNLRIGSHTRVLYQGFTGRQATANAKESLEWGTKIVGGVKPGVTGEHLGLPVFPSVQKAVQETKPDASAIYVPGNGTAAAIEEAIAAEIPLIVAVAEHVPVHDMLRIHQILQTQSKSRLVGANCPGIIAPNGHCRIGFQPLPFYKEGNIGVVAKSGTLSYEAVASLTRAGLGQSLCVSVGGDPIAGTDFVDALKVFELDDETHGIALIGEIGGQKEIDAANWIRDYRSRVKNPKPIVSLIAGVQAPRGRVMGHAGAWVPLTTADSMETADYKIRLLEDAGVTVVDHPEKIGDAMKARLTQASPHISTSRGNAGPLRGQQIRGMHTLSRTFGRPRSEPPKARVLKMQQRSLMSISQQDALQLLEQKGAVVQKAEQAAVSNEANRSYIRIGIDRKTCRPAIIVSNTNVSSDSPEFLPAESAIYAFPNNNASLAITDEVREFLSAKLAVSDITSLEAHVQLLLNIFTEKEAVNLSTVCEVEDKSGSGIVVNSAYFEFDDAAYRTNKRQEETFKLRDTSSLKPIELEAEKSGIVYVSLEGQGLIGTLVNGAGLAMNTVDALTSRGGYCANFLDTGGKATSETIKTAFRLITSDERVKVLFVNIFGGLTRCDMIAEGIMMAFKELQMDKPVVVRLRGTNEKLGQDMIAQSGLPLHAFDSFEEAAGKVIALSQ</sequence>
<name>A0A168DPZ9_9EURO</name>
<dbReference type="GO" id="GO:0004775">
    <property type="term" value="F:succinate-CoA ligase (ADP-forming) activity"/>
    <property type="evidence" value="ECO:0007669"/>
    <property type="project" value="TreeGrafter"/>
</dbReference>
<dbReference type="OrthoDB" id="1664372at2759"/>